<evidence type="ECO:0000313" key="4">
    <source>
        <dbReference type="Proteomes" id="UP000643701"/>
    </source>
</evidence>
<keyword evidence="4" id="KW-1185">Reference proteome</keyword>
<dbReference type="Pfam" id="PF13205">
    <property type="entry name" value="Big_5"/>
    <property type="match status" value="1"/>
</dbReference>
<protein>
    <submittedName>
        <fullName evidence="3">Ig-like domain-containing protein</fullName>
    </submittedName>
</protein>
<evidence type="ECO:0000259" key="2">
    <source>
        <dbReference type="Pfam" id="PF13205"/>
    </source>
</evidence>
<dbReference type="RefSeq" id="WP_166400370.1">
    <property type="nucleotide sequence ID" value="NZ_JAANAS010000050.1"/>
</dbReference>
<feature type="domain" description="SbsA Ig-like" evidence="2">
    <location>
        <begin position="35"/>
        <end position="138"/>
    </location>
</feature>
<sequence length="547" mass="63876">MNGLRHLLVILFLGLVTYTLWSCAQRGRPEGGPVDEEPPKVMSESPANFSTLFRKKEVKITFDEYIKLNNPRNQIIFSPPINPRPDVHPLGPASKFVRLEFDLDSLEENTTYTINFGTSIEDNNEGNQFPFYKYVFSTGDYLDSLNLQGYIDTPEKRVTDEFVSVMLYAVDTTYTDSIVFNETPRYITYTLDTTNYYRLENLKAGAYKLRAISDEMNTYKFDPNQDRIGFWEDTIYLPEQNEEFFNLSIFKESLPFKSERPKQEGLNKIIFGYRGEITEANHEIKLLSDAPEDFNYQVVKEEDKDTLNYWFTPFIEADSLLFSFGNRKKTDTLTVYPKQLEKDSLTLEAKPKGSIGYYENFKIYSPNVPISRFEKDSIRFFNKSDSILVDYDVQLDKFNNELVFDFEKEEEVSYEITVLPGGIFSLFEKTNPDTLNYKLKPKKHAELSNLTITLQGMKSHPAIVQLITDQDEVKYEQYAEQRQVFEFELIESGRYFVRVIYDENENGKWDTGNYLKGRQPEKVDYSRASIHVRTNWDISEVITLPEK</sequence>
<evidence type="ECO:0000256" key="1">
    <source>
        <dbReference type="ARBA" id="ARBA00022729"/>
    </source>
</evidence>
<dbReference type="InterPro" id="IPR032812">
    <property type="entry name" value="SbsA_Ig"/>
</dbReference>
<comment type="caution">
    <text evidence="3">The sequence shown here is derived from an EMBL/GenBank/DDBJ whole genome shotgun (WGS) entry which is preliminary data.</text>
</comment>
<name>A0A967DYS1_9FLAO</name>
<dbReference type="EMBL" id="JAANAS010000050">
    <property type="protein sequence ID" value="NGZ90125.1"/>
    <property type="molecule type" value="Genomic_DNA"/>
</dbReference>
<keyword evidence="1" id="KW-0732">Signal</keyword>
<dbReference type="Proteomes" id="UP000643701">
    <property type="component" value="Unassembled WGS sequence"/>
</dbReference>
<accession>A0A967DYS1</accession>
<organism evidence="3 4">
    <name type="scientific">Psychroflexus maritimus</name>
    <dbReference type="NCBI Taxonomy" id="2714865"/>
    <lineage>
        <taxon>Bacteria</taxon>
        <taxon>Pseudomonadati</taxon>
        <taxon>Bacteroidota</taxon>
        <taxon>Flavobacteriia</taxon>
        <taxon>Flavobacteriales</taxon>
        <taxon>Flavobacteriaceae</taxon>
        <taxon>Psychroflexus</taxon>
    </lineage>
</organism>
<gene>
    <name evidence="3" type="ORF">G7034_07660</name>
</gene>
<reference evidence="3" key="1">
    <citation type="submission" date="2020-03" db="EMBL/GenBank/DDBJ databases">
        <title>Psychroflexus Maritimus sp. nov., isolate from marine sediment.</title>
        <authorList>
            <person name="Zhong Y.-L."/>
        </authorList>
    </citation>
    <scope>NUCLEOTIDE SEQUENCE</scope>
    <source>
        <strain evidence="3">C1</strain>
    </source>
</reference>
<proteinExistence type="predicted"/>
<evidence type="ECO:0000313" key="3">
    <source>
        <dbReference type="EMBL" id="NGZ90125.1"/>
    </source>
</evidence>
<dbReference type="AlphaFoldDB" id="A0A967DYS1"/>